<sequence length="551" mass="62174">MVKRFLTKDMLDFEAPDQVKEVIQPQGRPPETDPTLGIRPELSIEVNQKPGTPRHRLVTIGDSLSHGVQNGAIFNTDLSYPMMIAQEMGWEEHLRRPSQYGELGGLPLNLEYLVRRLEGQFGDQIDWWELAPALFSIQQYMDDLEDYWERGPGWQGGVGSTVAMHKGINHNLAIYGWNITDIISNDADTLRKTIEAPTDDLLRQIVENGNEHAALRVLDSARDSEGKALTPVQAAVALGQEGSLENGEGDGIETLMVMIGANNAMGTVAQLQVRWSCDRDSNSPQSNQPPTIWCPEDFKAECDQVVEQIKQIKARHVILATVPHVTIAPIGRGVGDKIATGSRYFPYYTRPWISDKDFDPNRDPHITGQQARAIDSVIDQYNDYIADAVRQARKEGRDWYLFELGGLLDCLAYRRYIEDSDARPDWWTPYQLPPELEALSPVPDTRFFRSDATGRTSGGFFTLDGIHPTTIGYGIVAQEVINIMQQQAGVKFYRKDGSTERHDPVKINFQRLIALDTLIYDPPKSLSSSLKWLDWLDQNLQIFQRLLRKGN</sequence>
<name>A0A1U7MY76_9CYAN</name>
<dbReference type="Proteomes" id="UP000186657">
    <property type="component" value="Unassembled WGS sequence"/>
</dbReference>
<dbReference type="SUPFAM" id="SSF52266">
    <property type="entry name" value="SGNH hydrolase"/>
    <property type="match status" value="1"/>
</dbReference>
<evidence type="ECO:0000313" key="1">
    <source>
        <dbReference type="EMBL" id="OLT58650.1"/>
    </source>
</evidence>
<protein>
    <submittedName>
        <fullName evidence="1">Uncharacterized protein</fullName>
    </submittedName>
</protein>
<dbReference type="EMBL" id="MKZS01000001">
    <property type="protein sequence ID" value="OLT58650.1"/>
    <property type="molecule type" value="Genomic_DNA"/>
</dbReference>
<gene>
    <name evidence="1" type="ORF">BJP37_05895</name>
</gene>
<dbReference type="AlphaFoldDB" id="A0A1U7MY76"/>
<reference evidence="1 2" key="1">
    <citation type="submission" date="2016-10" db="EMBL/GenBank/DDBJ databases">
        <title>Comparative genomics uncovers the prolific and rare metabolic potential of the cyanobacterial genus Moorea.</title>
        <authorList>
            <person name="Leao T."/>
            <person name="Castelao G."/>
            <person name="Korobeynikov A."/>
            <person name="Monroe E.A."/>
            <person name="Podell S."/>
            <person name="Glukhov E."/>
            <person name="Allen E."/>
            <person name="Gerwick W.H."/>
            <person name="Gerwick L."/>
        </authorList>
    </citation>
    <scope>NUCLEOTIDE SEQUENCE [LARGE SCALE GENOMIC DNA]</scope>
    <source>
        <strain evidence="1 2">PNG5-198</strain>
    </source>
</reference>
<keyword evidence="2" id="KW-1185">Reference proteome</keyword>
<evidence type="ECO:0000313" key="2">
    <source>
        <dbReference type="Proteomes" id="UP000186657"/>
    </source>
</evidence>
<organism evidence="1 2">
    <name type="scientific">Moorena bouillonii PNG</name>
    <dbReference type="NCBI Taxonomy" id="568701"/>
    <lineage>
        <taxon>Bacteria</taxon>
        <taxon>Bacillati</taxon>
        <taxon>Cyanobacteriota</taxon>
        <taxon>Cyanophyceae</taxon>
        <taxon>Coleofasciculales</taxon>
        <taxon>Coleofasciculaceae</taxon>
        <taxon>Moorena</taxon>
    </lineage>
</organism>
<dbReference type="RefSeq" id="WP_075897311.1">
    <property type="nucleotide sequence ID" value="NZ_MKZS01000001.1"/>
</dbReference>
<comment type="caution">
    <text evidence="1">The sequence shown here is derived from an EMBL/GenBank/DDBJ whole genome shotgun (WGS) entry which is preliminary data.</text>
</comment>
<dbReference type="InterPro" id="IPR036514">
    <property type="entry name" value="SGNH_hydro_sf"/>
</dbReference>
<accession>A0A1U7MY76</accession>
<proteinExistence type="predicted"/>
<dbReference type="Gene3D" id="3.40.50.1110">
    <property type="entry name" value="SGNH hydrolase"/>
    <property type="match status" value="1"/>
</dbReference>